<dbReference type="Gene3D" id="3.90.79.10">
    <property type="entry name" value="Nucleoside Triphosphate Pyrophosphohydrolase"/>
    <property type="match status" value="1"/>
</dbReference>
<dbReference type="EMBL" id="LCCN01000021">
    <property type="protein sequence ID" value="KKS31156.1"/>
    <property type="molecule type" value="Genomic_DNA"/>
</dbReference>
<feature type="domain" description="Nudix hydrolase" evidence="1">
    <location>
        <begin position="61"/>
        <end position="193"/>
    </location>
</feature>
<accession>A0A0G1AAP0</accession>
<dbReference type="SUPFAM" id="SSF55811">
    <property type="entry name" value="Nudix"/>
    <property type="match status" value="1"/>
</dbReference>
<dbReference type="InterPro" id="IPR000086">
    <property type="entry name" value="NUDIX_hydrolase_dom"/>
</dbReference>
<reference evidence="2 3" key="1">
    <citation type="journal article" date="2015" name="Nature">
        <title>rRNA introns, odd ribosomes, and small enigmatic genomes across a large radiation of phyla.</title>
        <authorList>
            <person name="Brown C.T."/>
            <person name="Hug L.A."/>
            <person name="Thomas B.C."/>
            <person name="Sharon I."/>
            <person name="Castelle C.J."/>
            <person name="Singh A."/>
            <person name="Wilkins M.J."/>
            <person name="Williams K.H."/>
            <person name="Banfield J.F."/>
        </authorList>
    </citation>
    <scope>NUCLEOTIDE SEQUENCE [LARGE SCALE GENOMIC DNA]</scope>
</reference>
<gene>
    <name evidence="2" type="ORF">UU93_C0021G0004</name>
</gene>
<dbReference type="AlphaFoldDB" id="A0A0G1AAP0"/>
<dbReference type="InterPro" id="IPR015797">
    <property type="entry name" value="NUDIX_hydrolase-like_dom_sf"/>
</dbReference>
<comment type="caution">
    <text evidence="2">The sequence shown here is derived from an EMBL/GenBank/DDBJ whole genome shotgun (WGS) entry which is preliminary data.</text>
</comment>
<protein>
    <recommendedName>
        <fullName evidence="1">Nudix hydrolase domain-containing protein</fullName>
    </recommendedName>
</protein>
<name>A0A0G1AAP0_9BACT</name>
<evidence type="ECO:0000259" key="1">
    <source>
        <dbReference type="PROSITE" id="PS51462"/>
    </source>
</evidence>
<evidence type="ECO:0000313" key="3">
    <source>
        <dbReference type="Proteomes" id="UP000034160"/>
    </source>
</evidence>
<dbReference type="STRING" id="1618356.UU93_C0021G0004"/>
<proteinExistence type="predicted"/>
<organism evidence="2 3">
    <name type="scientific">Candidatus Amesbacteria bacterium GW2011_GWA2_42_12</name>
    <dbReference type="NCBI Taxonomy" id="1618356"/>
    <lineage>
        <taxon>Bacteria</taxon>
        <taxon>Candidatus Amesiibacteriota</taxon>
    </lineage>
</organism>
<evidence type="ECO:0000313" key="2">
    <source>
        <dbReference type="EMBL" id="KKS31156.1"/>
    </source>
</evidence>
<sequence>MIRINLSDEELTNKVLELSQMVIASGNGNTDDGELQDVVNSKDEVIGSLPRGVIWDNGIQGQTRVVNIFVIDKEGGVLLPVRSMEKRYLPGGYDFSCGENLKAGETYHAAAVRGLYEELGLENNELREVGDFIPDNYIGLFCFGKVYSIEVNQRSDVAKFNTEEIERLEWKDKTEILKMIVDEPEKFKADYKAIFDIAFGG</sequence>
<dbReference type="Pfam" id="PF00293">
    <property type="entry name" value="NUDIX"/>
    <property type="match status" value="1"/>
</dbReference>
<dbReference type="PROSITE" id="PS51462">
    <property type="entry name" value="NUDIX"/>
    <property type="match status" value="1"/>
</dbReference>
<dbReference type="Proteomes" id="UP000034160">
    <property type="component" value="Unassembled WGS sequence"/>
</dbReference>